<dbReference type="Proteomes" id="UP000522081">
    <property type="component" value="Unassembled WGS sequence"/>
</dbReference>
<comment type="caution">
    <text evidence="2">The sequence shown here is derived from an EMBL/GenBank/DDBJ whole genome shotgun (WGS) entry which is preliminary data.</text>
</comment>
<dbReference type="EMBL" id="JACBZF010000004">
    <property type="protein sequence ID" value="NYH96221.1"/>
    <property type="molecule type" value="Genomic_DNA"/>
</dbReference>
<protein>
    <submittedName>
        <fullName evidence="2">Uncharacterized protein</fullName>
    </submittedName>
</protein>
<reference evidence="2 3" key="1">
    <citation type="submission" date="2020-07" db="EMBL/GenBank/DDBJ databases">
        <title>Genomic Encyclopedia of Type Strains, Phase IV (KMG-IV): sequencing the most valuable type-strain genomes for metagenomic binning, comparative biology and taxonomic classification.</title>
        <authorList>
            <person name="Goeker M."/>
        </authorList>
    </citation>
    <scope>NUCLEOTIDE SEQUENCE [LARGE SCALE GENOMIC DNA]</scope>
    <source>
        <strain evidence="2 3">DSM 29043</strain>
    </source>
</reference>
<dbReference type="RefSeq" id="WP_179408048.1">
    <property type="nucleotide sequence ID" value="NZ_BMGF01000004.1"/>
</dbReference>
<keyword evidence="1" id="KW-1133">Transmembrane helix</keyword>
<evidence type="ECO:0000313" key="2">
    <source>
        <dbReference type="EMBL" id="NYH96221.1"/>
    </source>
</evidence>
<evidence type="ECO:0000256" key="1">
    <source>
        <dbReference type="SAM" id="Phobius"/>
    </source>
</evidence>
<evidence type="ECO:0000313" key="3">
    <source>
        <dbReference type="Proteomes" id="UP000522081"/>
    </source>
</evidence>
<dbReference type="AlphaFoldDB" id="A0A7Y9XX38"/>
<keyword evidence="3" id="KW-1185">Reference proteome</keyword>
<keyword evidence="1" id="KW-0472">Membrane</keyword>
<proteinExistence type="predicted"/>
<keyword evidence="1" id="KW-0812">Transmembrane</keyword>
<gene>
    <name evidence="2" type="ORF">FHS75_002553</name>
</gene>
<name>A0A7Y9XX38_9SPHN</name>
<feature type="transmembrane region" description="Helical" evidence="1">
    <location>
        <begin position="54"/>
        <end position="76"/>
    </location>
</feature>
<sequence length="78" mass="8779">MKWVFWGFFALYVFALALFLIGTFGWFGQAQDPLAGVFLMPLGFPWNIIGDRLGLVSVALGVGAPLVNLAILYWLWKR</sequence>
<accession>A0A7Y9XX38</accession>
<organism evidence="2 3">
    <name type="scientific">Novosphingobium marinum</name>
    <dbReference type="NCBI Taxonomy" id="1514948"/>
    <lineage>
        <taxon>Bacteria</taxon>
        <taxon>Pseudomonadati</taxon>
        <taxon>Pseudomonadota</taxon>
        <taxon>Alphaproteobacteria</taxon>
        <taxon>Sphingomonadales</taxon>
        <taxon>Sphingomonadaceae</taxon>
        <taxon>Novosphingobium</taxon>
    </lineage>
</organism>